<accession>A0ABN6T7D3</accession>
<sequence>MASQLSSRQKFSGYTLFATIVAVGAITLPMMFGDRITISPLVLFLAAIIPNLFIHQIGPSKEKENSVMSSRIFLLRIAASAASAFVILGIYHIAYTLGS</sequence>
<keyword evidence="1" id="KW-1133">Transmembrane helix</keyword>
<proteinExistence type="predicted"/>
<evidence type="ECO:0000256" key="1">
    <source>
        <dbReference type="SAM" id="Phobius"/>
    </source>
</evidence>
<dbReference type="EMBL" id="AP026966">
    <property type="protein sequence ID" value="BDT56835.1"/>
    <property type="molecule type" value="Genomic_DNA"/>
</dbReference>
<evidence type="ECO:0000313" key="2">
    <source>
        <dbReference type="EMBL" id="BDT56835.1"/>
    </source>
</evidence>
<feature type="transmembrane region" description="Helical" evidence="1">
    <location>
        <begin position="74"/>
        <end position="94"/>
    </location>
</feature>
<organism evidence="2 3">
    <name type="scientific">Massilia varians</name>
    <dbReference type="NCBI Taxonomy" id="457921"/>
    <lineage>
        <taxon>Bacteria</taxon>
        <taxon>Pseudomonadati</taxon>
        <taxon>Pseudomonadota</taxon>
        <taxon>Betaproteobacteria</taxon>
        <taxon>Burkholderiales</taxon>
        <taxon>Oxalobacteraceae</taxon>
        <taxon>Telluria group</taxon>
        <taxon>Massilia</taxon>
    </lineage>
</organism>
<feature type="transmembrane region" description="Helical" evidence="1">
    <location>
        <begin position="38"/>
        <end position="54"/>
    </location>
</feature>
<reference evidence="2" key="1">
    <citation type="submission" date="2022-11" db="EMBL/GenBank/DDBJ databases">
        <title>Isolation and characterization of PLA-degrading bacterium Massilia sp. from Antarctic soil.</title>
        <authorList>
            <person name="Sato K."/>
            <person name="Gomez-Fuentes C."/>
            <person name="Ahmad S.A."/>
            <person name="Zulkharnain A."/>
        </authorList>
    </citation>
    <scope>NUCLEOTIDE SEQUENCE</scope>
    <source>
        <strain evidence="2">N-3</strain>
    </source>
</reference>
<keyword evidence="1" id="KW-0472">Membrane</keyword>
<protein>
    <submittedName>
        <fullName evidence="2">Uncharacterized protein</fullName>
    </submittedName>
</protein>
<keyword evidence="1" id="KW-0812">Transmembrane</keyword>
<evidence type="ECO:0000313" key="3">
    <source>
        <dbReference type="Proteomes" id="UP001163336"/>
    </source>
</evidence>
<keyword evidence="3" id="KW-1185">Reference proteome</keyword>
<name>A0ABN6T7D3_9BURK</name>
<gene>
    <name evidence="2" type="ORF">MasN3_03290</name>
</gene>
<feature type="transmembrane region" description="Helical" evidence="1">
    <location>
        <begin position="12"/>
        <end position="32"/>
    </location>
</feature>
<dbReference type="Proteomes" id="UP001163336">
    <property type="component" value="Chromosome"/>
</dbReference>